<evidence type="ECO:0000256" key="1">
    <source>
        <dbReference type="SAM" id="Phobius"/>
    </source>
</evidence>
<dbReference type="EMBL" id="CP043505">
    <property type="protein sequence ID" value="QEO15051.1"/>
    <property type="molecule type" value="Genomic_DNA"/>
</dbReference>
<dbReference type="OrthoDB" id="5188921at2"/>
<protein>
    <submittedName>
        <fullName evidence="2">Uncharacterized protein</fullName>
    </submittedName>
</protein>
<keyword evidence="1" id="KW-0812">Transmembrane</keyword>
<keyword evidence="3" id="KW-1185">Reference proteome</keyword>
<feature type="transmembrane region" description="Helical" evidence="1">
    <location>
        <begin position="206"/>
        <end position="223"/>
    </location>
</feature>
<keyword evidence="1" id="KW-1133">Transmembrane helix</keyword>
<accession>A0A5C1YGE4</accession>
<feature type="transmembrane region" description="Helical" evidence="1">
    <location>
        <begin position="163"/>
        <end position="186"/>
    </location>
</feature>
<reference evidence="2 3" key="1">
    <citation type="submission" date="2019-09" db="EMBL/GenBank/DDBJ databases">
        <title>Genome sequencing of strain KACC 19306.</title>
        <authorList>
            <person name="Heo J."/>
            <person name="Kim S.-J."/>
            <person name="Kim J.-S."/>
            <person name="Hong S.-B."/>
            <person name="Kwon S.-W."/>
        </authorList>
    </citation>
    <scope>NUCLEOTIDE SEQUENCE [LARGE SCALE GENOMIC DNA]</scope>
    <source>
        <strain evidence="2 3">KACC 19306</strain>
    </source>
</reference>
<gene>
    <name evidence="2" type="ORF">FLP10_11970</name>
</gene>
<feature type="transmembrane region" description="Helical" evidence="1">
    <location>
        <begin position="139"/>
        <end position="156"/>
    </location>
</feature>
<name>A0A5C1YGE4_9MICO</name>
<dbReference type="AlphaFoldDB" id="A0A5C1YGE4"/>
<dbReference type="KEGG" id="ail:FLP10_11970"/>
<feature type="transmembrane region" description="Helical" evidence="1">
    <location>
        <begin position="98"/>
        <end position="119"/>
    </location>
</feature>
<dbReference type="RefSeq" id="WP_149161070.1">
    <property type="nucleotide sequence ID" value="NZ_CP043505.1"/>
</dbReference>
<sequence length="241" mass="25858">MSPARSGPFRRAARGVLRWTLTYTRGLAPEVAAARQDEIASDLHEHAVWAEQAGMGAGALARDLRRRALLGAPADLVWRRRQVRASDPAHRFALRANAGLLVAVLTIGLVEVALGVFTMARVFRAVAIGDLGWVPRDTLLVAGLTLAAFVALVGFSRRRWRSAAAAALAVPTALLALHAGRILWYASATMVVVVGSAPWWDAATSIASAGLAILCLAAAFHWWREDVAVRAAHAVNPRRSR</sequence>
<evidence type="ECO:0000313" key="2">
    <source>
        <dbReference type="EMBL" id="QEO15051.1"/>
    </source>
</evidence>
<organism evidence="2 3">
    <name type="scientific">Agromyces intestinalis</name>
    <dbReference type="NCBI Taxonomy" id="2592652"/>
    <lineage>
        <taxon>Bacteria</taxon>
        <taxon>Bacillati</taxon>
        <taxon>Actinomycetota</taxon>
        <taxon>Actinomycetes</taxon>
        <taxon>Micrococcales</taxon>
        <taxon>Microbacteriaceae</taxon>
        <taxon>Agromyces</taxon>
    </lineage>
</organism>
<dbReference type="Proteomes" id="UP000324678">
    <property type="component" value="Chromosome"/>
</dbReference>
<proteinExistence type="predicted"/>
<evidence type="ECO:0000313" key="3">
    <source>
        <dbReference type="Proteomes" id="UP000324678"/>
    </source>
</evidence>
<keyword evidence="1" id="KW-0472">Membrane</keyword>